<dbReference type="KEGG" id="fit:Fi14EGH31_03430"/>
<protein>
    <submittedName>
        <fullName evidence="2">Uncharacterized protein</fullName>
    </submittedName>
</protein>
<proteinExistence type="predicted"/>
<reference evidence="3" key="1">
    <citation type="submission" date="2020-09" db="EMBL/GenBank/DDBJ databases">
        <title>Complete genome sequencing of Faecalibacillus intestinalis strain 14EGH31.</title>
        <authorList>
            <person name="Sakamoto M."/>
            <person name="Murakami T."/>
            <person name="Mori H."/>
        </authorList>
    </citation>
    <scope>NUCLEOTIDE SEQUENCE [LARGE SCALE GENOMIC DNA]</scope>
    <source>
        <strain evidence="3">14EGH31</strain>
    </source>
</reference>
<dbReference type="Proteomes" id="UP000593842">
    <property type="component" value="Chromosome"/>
</dbReference>
<evidence type="ECO:0000256" key="1">
    <source>
        <dbReference type="SAM" id="SignalP"/>
    </source>
</evidence>
<organism evidence="2 3">
    <name type="scientific">Faecalibacillus intestinalis</name>
    <dbReference type="NCBI Taxonomy" id="1982626"/>
    <lineage>
        <taxon>Bacteria</taxon>
        <taxon>Bacillati</taxon>
        <taxon>Bacillota</taxon>
        <taxon>Erysipelotrichia</taxon>
        <taxon>Erysipelotrichales</taxon>
        <taxon>Coprobacillaceae</taxon>
        <taxon>Faecalibacillus</taxon>
    </lineage>
</organism>
<dbReference type="AlphaFoldDB" id="A0A7I8DVK6"/>
<sequence length="234" mass="25114">MRKLLISLFSASMLLSGITSVNAQTVSNDVTVQTYQEVINGVECDVTTYDSDDLYKVNYQDSTGEKHIGILNKDTKELTVDGDVIEYSVTSGTPVLADSLSISTYASSDWTPVLVTKGIKVSCSPIFKSLGYVTTAIITAAGKTVGARLGNAKVGEVVGNVLGAAAGDAVSKVNVTFKYDLYRTKNPVYVTSNASVKTTGYRYQNYAMNATYKGKTFSKTTTVCGSWWSSSNPY</sequence>
<name>A0A7I8DVK6_9FIRM</name>
<feature type="signal peptide" evidence="1">
    <location>
        <begin position="1"/>
        <end position="23"/>
    </location>
</feature>
<dbReference type="RefSeq" id="WP_117792499.1">
    <property type="nucleotide sequence ID" value="NZ_AP024085.1"/>
</dbReference>
<evidence type="ECO:0000313" key="3">
    <source>
        <dbReference type="Proteomes" id="UP000593842"/>
    </source>
</evidence>
<gene>
    <name evidence="2" type="ORF">Fi14EGH31_03430</name>
</gene>
<dbReference type="EMBL" id="AP024085">
    <property type="protein sequence ID" value="BCL56631.1"/>
    <property type="molecule type" value="Genomic_DNA"/>
</dbReference>
<dbReference type="GeneID" id="70578768"/>
<keyword evidence="1" id="KW-0732">Signal</keyword>
<evidence type="ECO:0000313" key="2">
    <source>
        <dbReference type="EMBL" id="BCL56631.1"/>
    </source>
</evidence>
<feature type="chain" id="PRO_5032982143" evidence="1">
    <location>
        <begin position="24"/>
        <end position="234"/>
    </location>
</feature>
<accession>A0A7I8DVK6</accession>